<sequence length="320" mass="36861">MKKVTMILMLTFIFLLGCQNKKDEPGIIARVNGKPIYLSQLNYKYDLTHDGSAGFIPSVNQVRSEYGQILGDIIVQELVSQELAERDIPVTDKELKEAEDQVRSDYPGNAFEQILIEEYIDLNSWRRQLRYQLAMDKFFSQVLRPEIKIDYKEAEEYYRTHLSDFYIQAGSKFEMIKGSSRDLVTKAVEEFGKGLTPAEISSNLKEVTVREIWVRNGQLPATWEPFVQKLGIGKSSPVITQEKEFICLILKEKKDATLLTPLQAYPTIEKVLLEQKLDDKFELWLKDKIVKSDIKISKELLPQKETEEPVSTEDANLKAE</sequence>
<name>A0A1X7CCY8_9BACT</name>
<dbReference type="Proteomes" id="UP000192906">
    <property type="component" value="Unassembled WGS sequence"/>
</dbReference>
<dbReference type="SUPFAM" id="SSF109998">
    <property type="entry name" value="Triger factor/SurA peptide-binding domain-like"/>
    <property type="match status" value="1"/>
</dbReference>
<dbReference type="STRING" id="1519643.SAMN06295933_0677"/>
<dbReference type="InterPro" id="IPR027304">
    <property type="entry name" value="Trigger_fact/SurA_dom_sf"/>
</dbReference>
<organism evidence="1 2">
    <name type="scientific">Desulfovibrio gilichinskyi</name>
    <dbReference type="NCBI Taxonomy" id="1519643"/>
    <lineage>
        <taxon>Bacteria</taxon>
        <taxon>Pseudomonadati</taxon>
        <taxon>Thermodesulfobacteriota</taxon>
        <taxon>Desulfovibrionia</taxon>
        <taxon>Desulfovibrionales</taxon>
        <taxon>Desulfovibrionaceae</taxon>
        <taxon>Desulfovibrio</taxon>
    </lineage>
</organism>
<proteinExistence type="predicted"/>
<gene>
    <name evidence="1" type="ORF">SAMN06295933_0677</name>
</gene>
<accession>A0A1X7CCY8</accession>
<evidence type="ECO:0000313" key="2">
    <source>
        <dbReference type="Proteomes" id="UP000192906"/>
    </source>
</evidence>
<evidence type="ECO:0000313" key="1">
    <source>
        <dbReference type="EMBL" id="SME94086.1"/>
    </source>
</evidence>
<dbReference type="InterPro" id="IPR046357">
    <property type="entry name" value="PPIase_dom_sf"/>
</dbReference>
<dbReference type="OrthoDB" id="5454722at2"/>
<dbReference type="PANTHER" id="PTHR47245:SF2">
    <property type="entry name" value="PEPTIDYL-PROLYL CIS-TRANS ISOMERASE HP_0175-RELATED"/>
    <property type="match status" value="1"/>
</dbReference>
<dbReference type="PROSITE" id="PS51257">
    <property type="entry name" value="PROKAR_LIPOPROTEIN"/>
    <property type="match status" value="1"/>
</dbReference>
<dbReference type="Gene3D" id="3.10.50.40">
    <property type="match status" value="1"/>
</dbReference>
<dbReference type="RefSeq" id="WP_085098251.1">
    <property type="nucleotide sequence ID" value="NZ_FWZU01000001.1"/>
</dbReference>
<dbReference type="GO" id="GO:0003755">
    <property type="term" value="F:peptidyl-prolyl cis-trans isomerase activity"/>
    <property type="evidence" value="ECO:0007669"/>
    <property type="project" value="InterPro"/>
</dbReference>
<dbReference type="Pfam" id="PF13624">
    <property type="entry name" value="SurA_N_3"/>
    <property type="match status" value="1"/>
</dbReference>
<dbReference type="InterPro" id="IPR050245">
    <property type="entry name" value="PrsA_foldase"/>
</dbReference>
<keyword evidence="2" id="KW-1185">Reference proteome</keyword>
<dbReference type="AlphaFoldDB" id="A0A1X7CCY8"/>
<dbReference type="PANTHER" id="PTHR47245">
    <property type="entry name" value="PEPTIDYLPROLYL ISOMERASE"/>
    <property type="match status" value="1"/>
</dbReference>
<protein>
    <submittedName>
        <fullName evidence="1">SurA N-terminal domain-containing protein</fullName>
    </submittedName>
</protein>
<dbReference type="EMBL" id="FWZU01000001">
    <property type="protein sequence ID" value="SME94086.1"/>
    <property type="molecule type" value="Genomic_DNA"/>
</dbReference>
<reference evidence="2" key="1">
    <citation type="submission" date="2017-04" db="EMBL/GenBank/DDBJ databases">
        <authorList>
            <person name="Varghese N."/>
            <person name="Submissions S."/>
        </authorList>
    </citation>
    <scope>NUCLEOTIDE SEQUENCE [LARGE SCALE GENOMIC DNA]</scope>
    <source>
        <strain evidence="2">K3S</strain>
    </source>
</reference>
<dbReference type="Gene3D" id="1.10.4030.10">
    <property type="entry name" value="Porin chaperone SurA, peptide-binding domain"/>
    <property type="match status" value="1"/>
</dbReference>